<keyword evidence="3" id="KW-1185">Reference proteome</keyword>
<evidence type="ECO:0000313" key="3">
    <source>
        <dbReference type="Proteomes" id="UP000614460"/>
    </source>
</evidence>
<dbReference type="InterPro" id="IPR007560">
    <property type="entry name" value="Restrct_endonuc_IV_Mrr"/>
</dbReference>
<name>A0A8H9FY45_9SPHI</name>
<proteinExistence type="predicted"/>
<dbReference type="GO" id="GO:0009307">
    <property type="term" value="P:DNA restriction-modification system"/>
    <property type="evidence" value="ECO:0007669"/>
    <property type="project" value="InterPro"/>
</dbReference>
<evidence type="ECO:0000259" key="1">
    <source>
        <dbReference type="Pfam" id="PF04471"/>
    </source>
</evidence>
<dbReference type="EMBL" id="BMKM01000003">
    <property type="protein sequence ID" value="GGE18180.1"/>
    <property type="molecule type" value="Genomic_DNA"/>
</dbReference>
<dbReference type="InterPro" id="IPR011856">
    <property type="entry name" value="tRNA_endonuc-like_dom_sf"/>
</dbReference>
<dbReference type="Proteomes" id="UP000614460">
    <property type="component" value="Unassembled WGS sequence"/>
</dbReference>
<dbReference type="SUPFAM" id="SSF52980">
    <property type="entry name" value="Restriction endonuclease-like"/>
    <property type="match status" value="1"/>
</dbReference>
<dbReference type="GO" id="GO:0003677">
    <property type="term" value="F:DNA binding"/>
    <property type="evidence" value="ECO:0007669"/>
    <property type="project" value="InterPro"/>
</dbReference>
<feature type="domain" description="Restriction endonuclease type IV Mrr" evidence="1">
    <location>
        <begin position="106"/>
        <end position="223"/>
    </location>
</feature>
<dbReference type="InterPro" id="IPR011335">
    <property type="entry name" value="Restrct_endonuc-II-like"/>
</dbReference>
<evidence type="ECO:0000313" key="2">
    <source>
        <dbReference type="EMBL" id="GGE18180.1"/>
    </source>
</evidence>
<accession>A0A8H9FY45</accession>
<dbReference type="Pfam" id="PF04471">
    <property type="entry name" value="Mrr_cat"/>
    <property type="match status" value="1"/>
</dbReference>
<dbReference type="GO" id="GO:0015666">
    <property type="term" value="F:restriction endodeoxyribonuclease activity"/>
    <property type="evidence" value="ECO:0007669"/>
    <property type="project" value="TreeGrafter"/>
</dbReference>
<dbReference type="AlphaFoldDB" id="A0A8H9FY45"/>
<dbReference type="PANTHER" id="PTHR30015:SF7">
    <property type="entry name" value="TYPE IV METHYL-DIRECTED RESTRICTION ENZYME ECOKMRR"/>
    <property type="match status" value="1"/>
</dbReference>
<sequence length="250" mass="28549">MRVKEVYLRIREDNLYEFNTTAPDQVVRTALRRHTVNLDFASSSSRKLYQVLDNGSYWLKDAPYESKQEKPAQSVVDDALKISIQAIDSLQEQYLAAFRNSIRNRLKRLAPKDFEVFCRELLKVYGFREVHVTKPTRDGGIDGYGELKIGLSYLPVAFQCKRWNKTSIGRPEIDKFRGASQGKFQQGIIFTTSTFTPGAKAADNQPGAIPVALFDGEAIVNLMIEKRFGVEVVKEIYLFEEAFDKIFETV</sequence>
<protein>
    <recommendedName>
        <fullName evidence="1">Restriction endonuclease type IV Mrr domain-containing protein</fullName>
    </recommendedName>
</protein>
<gene>
    <name evidence="2" type="ORF">GCM10011516_14770</name>
</gene>
<organism evidence="2 3">
    <name type="scientific">Sphingobacterium cellulitidis</name>
    <dbReference type="NCBI Taxonomy" id="1768011"/>
    <lineage>
        <taxon>Bacteria</taxon>
        <taxon>Pseudomonadati</taxon>
        <taxon>Bacteroidota</taxon>
        <taxon>Sphingobacteriia</taxon>
        <taxon>Sphingobacteriales</taxon>
        <taxon>Sphingobacteriaceae</taxon>
        <taxon>Sphingobacterium</taxon>
    </lineage>
</organism>
<reference evidence="2" key="1">
    <citation type="journal article" date="2014" name="Int. J. Syst. Evol. Microbiol.">
        <title>Complete genome sequence of Corynebacterium casei LMG S-19264T (=DSM 44701T), isolated from a smear-ripened cheese.</title>
        <authorList>
            <consortium name="US DOE Joint Genome Institute (JGI-PGF)"/>
            <person name="Walter F."/>
            <person name="Albersmeier A."/>
            <person name="Kalinowski J."/>
            <person name="Ruckert C."/>
        </authorList>
    </citation>
    <scope>NUCLEOTIDE SEQUENCE</scope>
    <source>
        <strain evidence="2">CGMCC 1.15966</strain>
    </source>
</reference>
<dbReference type="PANTHER" id="PTHR30015">
    <property type="entry name" value="MRR RESTRICTION SYSTEM PROTEIN"/>
    <property type="match status" value="1"/>
</dbReference>
<comment type="caution">
    <text evidence="2">The sequence shown here is derived from an EMBL/GenBank/DDBJ whole genome shotgun (WGS) entry which is preliminary data.</text>
</comment>
<reference evidence="2" key="2">
    <citation type="submission" date="2020-09" db="EMBL/GenBank/DDBJ databases">
        <authorList>
            <person name="Sun Q."/>
            <person name="Zhou Y."/>
        </authorList>
    </citation>
    <scope>NUCLEOTIDE SEQUENCE</scope>
    <source>
        <strain evidence="2">CGMCC 1.15966</strain>
    </source>
</reference>
<dbReference type="InterPro" id="IPR052906">
    <property type="entry name" value="Type_IV_Methyl-Rstrct_Enzyme"/>
</dbReference>
<dbReference type="Gene3D" id="3.40.1350.10">
    <property type="match status" value="1"/>
</dbReference>